<gene>
    <name evidence="5" type="ORF">MELIAE_LOCUS1529</name>
</gene>
<keyword evidence="2" id="KW-0863">Zinc-finger</keyword>
<dbReference type="Pfam" id="PF04500">
    <property type="entry name" value="FLYWCH"/>
    <property type="match status" value="1"/>
</dbReference>
<dbReference type="GO" id="GO:0008270">
    <property type="term" value="F:zinc ion binding"/>
    <property type="evidence" value="ECO:0007669"/>
    <property type="project" value="UniProtKB-KW"/>
</dbReference>
<reference evidence="5" key="1">
    <citation type="submission" date="2021-12" db="EMBL/GenBank/DDBJ databases">
        <authorList>
            <person name="King R."/>
        </authorList>
    </citation>
    <scope>NUCLEOTIDE SEQUENCE</scope>
</reference>
<keyword evidence="6" id="KW-1185">Reference proteome</keyword>
<evidence type="ECO:0000256" key="3">
    <source>
        <dbReference type="ARBA" id="ARBA00022833"/>
    </source>
</evidence>
<name>A0A9P0ATE0_BRAAE</name>
<evidence type="ECO:0000259" key="4">
    <source>
        <dbReference type="Pfam" id="PF04500"/>
    </source>
</evidence>
<evidence type="ECO:0000256" key="1">
    <source>
        <dbReference type="ARBA" id="ARBA00022723"/>
    </source>
</evidence>
<evidence type="ECO:0000256" key="2">
    <source>
        <dbReference type="ARBA" id="ARBA00022771"/>
    </source>
</evidence>
<dbReference type="AlphaFoldDB" id="A0A9P0ATE0"/>
<proteinExistence type="predicted"/>
<evidence type="ECO:0000313" key="5">
    <source>
        <dbReference type="EMBL" id="CAH0547559.1"/>
    </source>
</evidence>
<sequence>MALNFIKSSKGKNLLSLNGFIYTSDKVSEDRIYWKCENLKKNSGKGRAITSGETVIKENNLHNHSGDAAGIEARIVYGSMKQEAETGRDPCKIYGRKRQEANLTKTSFSS</sequence>
<dbReference type="Gene3D" id="2.20.25.240">
    <property type="match status" value="1"/>
</dbReference>
<evidence type="ECO:0000313" key="6">
    <source>
        <dbReference type="Proteomes" id="UP001154078"/>
    </source>
</evidence>
<keyword evidence="3" id="KW-0862">Zinc</keyword>
<dbReference type="Proteomes" id="UP001154078">
    <property type="component" value="Chromosome 1"/>
</dbReference>
<dbReference type="InterPro" id="IPR007588">
    <property type="entry name" value="Znf_FLYWCH"/>
</dbReference>
<feature type="domain" description="FLYWCH-type" evidence="4">
    <location>
        <begin position="5"/>
        <end position="64"/>
    </location>
</feature>
<keyword evidence="1" id="KW-0479">Metal-binding</keyword>
<accession>A0A9P0ATE0</accession>
<dbReference type="OrthoDB" id="6765231at2759"/>
<organism evidence="5 6">
    <name type="scientific">Brassicogethes aeneus</name>
    <name type="common">Rape pollen beetle</name>
    <name type="synonym">Meligethes aeneus</name>
    <dbReference type="NCBI Taxonomy" id="1431903"/>
    <lineage>
        <taxon>Eukaryota</taxon>
        <taxon>Metazoa</taxon>
        <taxon>Ecdysozoa</taxon>
        <taxon>Arthropoda</taxon>
        <taxon>Hexapoda</taxon>
        <taxon>Insecta</taxon>
        <taxon>Pterygota</taxon>
        <taxon>Neoptera</taxon>
        <taxon>Endopterygota</taxon>
        <taxon>Coleoptera</taxon>
        <taxon>Polyphaga</taxon>
        <taxon>Cucujiformia</taxon>
        <taxon>Nitidulidae</taxon>
        <taxon>Meligethinae</taxon>
        <taxon>Brassicogethes</taxon>
    </lineage>
</organism>
<dbReference type="EMBL" id="OV121132">
    <property type="protein sequence ID" value="CAH0547559.1"/>
    <property type="molecule type" value="Genomic_DNA"/>
</dbReference>
<protein>
    <recommendedName>
        <fullName evidence="4">FLYWCH-type domain-containing protein</fullName>
    </recommendedName>
</protein>